<accession>A0AAV4GXF5</accession>
<comment type="caution">
    <text evidence="2">The sequence shown here is derived from an EMBL/GenBank/DDBJ whole genome shotgun (WGS) entry which is preliminary data.</text>
</comment>
<keyword evidence="3" id="KW-1185">Reference proteome</keyword>
<evidence type="ECO:0000313" key="3">
    <source>
        <dbReference type="Proteomes" id="UP000762676"/>
    </source>
</evidence>
<organism evidence="2 3">
    <name type="scientific">Elysia marginata</name>
    <dbReference type="NCBI Taxonomy" id="1093978"/>
    <lineage>
        <taxon>Eukaryota</taxon>
        <taxon>Metazoa</taxon>
        <taxon>Spiralia</taxon>
        <taxon>Lophotrochozoa</taxon>
        <taxon>Mollusca</taxon>
        <taxon>Gastropoda</taxon>
        <taxon>Heterobranchia</taxon>
        <taxon>Euthyneura</taxon>
        <taxon>Panpulmonata</taxon>
        <taxon>Sacoglossa</taxon>
        <taxon>Placobranchoidea</taxon>
        <taxon>Plakobranchidae</taxon>
        <taxon>Elysia</taxon>
    </lineage>
</organism>
<sequence length="107" mass="12317">MFRWPKIDVTHRYLPQIEQTVNVAMVRSLHPLLDIPPDPLNLLRVNLRFATFDEVLLMVDRVVTVSEFAELTISRPGIRVDDAAGPNKLLDDRNERRSVPPRSVFTV</sequence>
<proteinExistence type="predicted"/>
<feature type="region of interest" description="Disordered" evidence="1">
    <location>
        <begin position="83"/>
        <end position="107"/>
    </location>
</feature>
<dbReference type="Proteomes" id="UP000762676">
    <property type="component" value="Unassembled WGS sequence"/>
</dbReference>
<protein>
    <submittedName>
        <fullName evidence="2">Uncharacterized protein</fullName>
    </submittedName>
</protein>
<dbReference type="AlphaFoldDB" id="A0AAV4GXF5"/>
<evidence type="ECO:0000256" key="1">
    <source>
        <dbReference type="SAM" id="MobiDB-lite"/>
    </source>
</evidence>
<reference evidence="2 3" key="1">
    <citation type="journal article" date="2021" name="Elife">
        <title>Chloroplast acquisition without the gene transfer in kleptoplastic sea slugs, Plakobranchus ocellatus.</title>
        <authorList>
            <person name="Maeda T."/>
            <person name="Takahashi S."/>
            <person name="Yoshida T."/>
            <person name="Shimamura S."/>
            <person name="Takaki Y."/>
            <person name="Nagai Y."/>
            <person name="Toyoda A."/>
            <person name="Suzuki Y."/>
            <person name="Arimoto A."/>
            <person name="Ishii H."/>
            <person name="Satoh N."/>
            <person name="Nishiyama T."/>
            <person name="Hasebe M."/>
            <person name="Maruyama T."/>
            <person name="Minagawa J."/>
            <person name="Obokata J."/>
            <person name="Shigenobu S."/>
        </authorList>
    </citation>
    <scope>NUCLEOTIDE SEQUENCE [LARGE SCALE GENOMIC DNA]</scope>
</reference>
<gene>
    <name evidence="2" type="ORF">ElyMa_004296100</name>
</gene>
<evidence type="ECO:0000313" key="2">
    <source>
        <dbReference type="EMBL" id="GFR90107.1"/>
    </source>
</evidence>
<name>A0AAV4GXF5_9GAST</name>
<dbReference type="EMBL" id="BMAT01008649">
    <property type="protein sequence ID" value="GFR90107.1"/>
    <property type="molecule type" value="Genomic_DNA"/>
</dbReference>
<feature type="compositionally biased region" description="Basic and acidic residues" evidence="1">
    <location>
        <begin position="89"/>
        <end position="98"/>
    </location>
</feature>